<dbReference type="PANTHER" id="PTHR46429:SF1">
    <property type="entry name" value="23S RRNA (GUANOSINE-2'-O-)-METHYLTRANSFERASE RLMB"/>
    <property type="match status" value="1"/>
</dbReference>
<dbReference type="InterPro" id="IPR029028">
    <property type="entry name" value="Alpha/beta_knot_MTases"/>
</dbReference>
<dbReference type="SMART" id="SM00967">
    <property type="entry name" value="SpoU_sub_bind"/>
    <property type="match status" value="1"/>
</dbReference>
<evidence type="ECO:0000313" key="4">
    <source>
        <dbReference type="EMBL" id="SVE21334.1"/>
    </source>
</evidence>
<dbReference type="Gene3D" id="3.40.1280.10">
    <property type="match status" value="1"/>
</dbReference>
<dbReference type="Pfam" id="PF08032">
    <property type="entry name" value="SpoU_sub_bind"/>
    <property type="match status" value="1"/>
</dbReference>
<feature type="non-terminal residue" evidence="4">
    <location>
        <position position="214"/>
    </location>
</feature>
<gene>
    <name evidence="4" type="ORF">METZ01_LOCUS474188</name>
</gene>
<dbReference type="InterPro" id="IPR013123">
    <property type="entry name" value="SpoU_subst-bd"/>
</dbReference>
<evidence type="ECO:0000256" key="2">
    <source>
        <dbReference type="ARBA" id="ARBA00022679"/>
    </source>
</evidence>
<dbReference type="AlphaFoldDB" id="A0A383BN60"/>
<accession>A0A383BN60</accession>
<dbReference type="GO" id="GO:0006396">
    <property type="term" value="P:RNA processing"/>
    <property type="evidence" value="ECO:0007669"/>
    <property type="project" value="InterPro"/>
</dbReference>
<dbReference type="PANTHER" id="PTHR46429">
    <property type="entry name" value="23S RRNA (GUANOSINE-2'-O-)-METHYLTRANSFERASE RLMB"/>
    <property type="match status" value="1"/>
</dbReference>
<proteinExistence type="predicted"/>
<keyword evidence="2" id="KW-0808">Transferase</keyword>
<feature type="domain" description="RNA 2-O ribose methyltransferase substrate binding" evidence="3">
    <location>
        <begin position="10"/>
        <end position="86"/>
    </location>
</feature>
<dbReference type="InterPro" id="IPR001537">
    <property type="entry name" value="SpoU_MeTrfase"/>
</dbReference>
<evidence type="ECO:0000256" key="1">
    <source>
        <dbReference type="ARBA" id="ARBA00022603"/>
    </source>
</evidence>
<dbReference type="InterPro" id="IPR029064">
    <property type="entry name" value="Ribosomal_eL30-like_sf"/>
</dbReference>
<organism evidence="4">
    <name type="scientific">marine metagenome</name>
    <dbReference type="NCBI Taxonomy" id="408172"/>
    <lineage>
        <taxon>unclassified sequences</taxon>
        <taxon>metagenomes</taxon>
        <taxon>ecological metagenomes</taxon>
    </lineage>
</organism>
<evidence type="ECO:0000259" key="3">
    <source>
        <dbReference type="SMART" id="SM00967"/>
    </source>
</evidence>
<dbReference type="CDD" id="cd18103">
    <property type="entry name" value="SpoU-like_RlmB"/>
    <property type="match status" value="1"/>
</dbReference>
<dbReference type="Pfam" id="PF00588">
    <property type="entry name" value="SpoU_methylase"/>
    <property type="match status" value="1"/>
</dbReference>
<dbReference type="Gene3D" id="3.30.1330.30">
    <property type="match status" value="1"/>
</dbReference>
<dbReference type="InterPro" id="IPR004441">
    <property type="entry name" value="rRNA_MeTrfase_TrmH"/>
</dbReference>
<dbReference type="SUPFAM" id="SSF75217">
    <property type="entry name" value="alpha/beta knot"/>
    <property type="match status" value="1"/>
</dbReference>
<dbReference type="GO" id="GO:0008173">
    <property type="term" value="F:RNA methyltransferase activity"/>
    <property type="evidence" value="ECO:0007669"/>
    <property type="project" value="InterPro"/>
</dbReference>
<keyword evidence="1" id="KW-0489">Methyltransferase</keyword>
<protein>
    <recommendedName>
        <fullName evidence="3">RNA 2-O ribose methyltransferase substrate binding domain-containing protein</fullName>
    </recommendedName>
</protein>
<sequence>MKKQKQTNFQVFGINSCTALLQSTKFTINIVYIARGSKAYKNGILEKQLKNNFLPVEIIPKKRFDQQFSGYRTQGIVINFSGPVINELPNFKDQNNQVCLLALDQVEDPQNIGQIIRTAECAGIDGILFPRYHSASLSNAVLQVSQGAFAQMQLYQVDNLHKIIAQLKKDDFWIIGIENNIAAESWAEIDYSGKTVIILGSEGHGIRKKVLENC</sequence>
<reference evidence="4" key="1">
    <citation type="submission" date="2018-05" db="EMBL/GenBank/DDBJ databases">
        <authorList>
            <person name="Lanie J.A."/>
            <person name="Ng W.-L."/>
            <person name="Kazmierczak K.M."/>
            <person name="Andrzejewski T.M."/>
            <person name="Davidsen T.M."/>
            <person name="Wayne K.J."/>
            <person name="Tettelin H."/>
            <person name="Glass J.I."/>
            <person name="Rusch D."/>
            <person name="Podicherti R."/>
            <person name="Tsui H.-C.T."/>
            <person name="Winkler M.E."/>
        </authorList>
    </citation>
    <scope>NUCLEOTIDE SEQUENCE</scope>
</reference>
<dbReference type="SUPFAM" id="SSF55315">
    <property type="entry name" value="L30e-like"/>
    <property type="match status" value="1"/>
</dbReference>
<dbReference type="InterPro" id="IPR029026">
    <property type="entry name" value="tRNA_m1G_MTases_N"/>
</dbReference>
<dbReference type="EMBL" id="UINC01201826">
    <property type="protein sequence ID" value="SVE21334.1"/>
    <property type="molecule type" value="Genomic_DNA"/>
</dbReference>
<dbReference type="GO" id="GO:0005829">
    <property type="term" value="C:cytosol"/>
    <property type="evidence" value="ECO:0007669"/>
    <property type="project" value="TreeGrafter"/>
</dbReference>
<dbReference type="GO" id="GO:0032259">
    <property type="term" value="P:methylation"/>
    <property type="evidence" value="ECO:0007669"/>
    <property type="project" value="UniProtKB-KW"/>
</dbReference>
<name>A0A383BN60_9ZZZZ</name>
<dbReference type="GO" id="GO:0003723">
    <property type="term" value="F:RNA binding"/>
    <property type="evidence" value="ECO:0007669"/>
    <property type="project" value="InterPro"/>
</dbReference>